<keyword evidence="6 7" id="KW-0804">Transcription</keyword>
<comment type="subunit">
    <text evidence="2">Interacts transiently with the RNA polymerase catalytic core formed by RpoA, RpoB, RpoC and RpoZ (2 alpha, 1 beta, 1 beta' and 1 omega subunit) to form the RNA polymerase holoenzyme that can initiate transcription.</text>
</comment>
<evidence type="ECO:0000256" key="6">
    <source>
        <dbReference type="ARBA" id="ARBA00023163"/>
    </source>
</evidence>
<keyword evidence="11" id="KW-1185">Reference proteome</keyword>
<organism evidence="10 11">
    <name type="scientific">Nocardia tenerifensis</name>
    <dbReference type="NCBI Taxonomy" id="228006"/>
    <lineage>
        <taxon>Bacteria</taxon>
        <taxon>Bacillati</taxon>
        <taxon>Actinomycetota</taxon>
        <taxon>Actinomycetes</taxon>
        <taxon>Mycobacteriales</taxon>
        <taxon>Nocardiaceae</taxon>
        <taxon>Nocardia</taxon>
    </lineage>
</organism>
<dbReference type="CDD" id="cd06171">
    <property type="entry name" value="Sigma70_r4"/>
    <property type="match status" value="1"/>
</dbReference>
<dbReference type="InterPro" id="IPR032710">
    <property type="entry name" value="NTF2-like_dom_sf"/>
</dbReference>
<evidence type="ECO:0000256" key="5">
    <source>
        <dbReference type="ARBA" id="ARBA00023125"/>
    </source>
</evidence>
<dbReference type="NCBIfam" id="TIGR02937">
    <property type="entry name" value="sigma70-ECF"/>
    <property type="match status" value="1"/>
</dbReference>
<protein>
    <recommendedName>
        <fullName evidence="7">RNA polymerase sigma factor</fullName>
    </recommendedName>
</protein>
<dbReference type="Gene3D" id="1.10.10.10">
    <property type="entry name" value="Winged helix-like DNA-binding domain superfamily/Winged helix DNA-binding domain"/>
    <property type="match status" value="1"/>
</dbReference>
<feature type="domain" description="RNA polymerase sigma factor 70 region 4 type 2" evidence="9">
    <location>
        <begin position="150"/>
        <end position="202"/>
    </location>
</feature>
<evidence type="ECO:0000256" key="2">
    <source>
        <dbReference type="ARBA" id="ARBA00011344"/>
    </source>
</evidence>
<dbReference type="InterPro" id="IPR014284">
    <property type="entry name" value="RNA_pol_sigma-70_dom"/>
</dbReference>
<dbReference type="InterPro" id="IPR013249">
    <property type="entry name" value="RNA_pol_sigma70_r4_t2"/>
</dbReference>
<dbReference type="NCBIfam" id="TIGR02960">
    <property type="entry name" value="SigX5"/>
    <property type="match status" value="1"/>
</dbReference>
<evidence type="ECO:0000313" key="10">
    <source>
        <dbReference type="EMBL" id="PXX65109.1"/>
    </source>
</evidence>
<accession>A0A318K247</accession>
<dbReference type="InterPro" id="IPR013325">
    <property type="entry name" value="RNA_pol_sigma_r2"/>
</dbReference>
<reference evidence="10 11" key="1">
    <citation type="submission" date="2018-05" db="EMBL/GenBank/DDBJ databases">
        <title>Genomic Encyclopedia of Type Strains, Phase IV (KMG-IV): sequencing the most valuable type-strain genomes for metagenomic binning, comparative biology and taxonomic classification.</title>
        <authorList>
            <person name="Goeker M."/>
        </authorList>
    </citation>
    <scope>NUCLEOTIDE SEQUENCE [LARGE SCALE GENOMIC DNA]</scope>
    <source>
        <strain evidence="10 11">DSM 44704</strain>
    </source>
</reference>
<feature type="domain" description="RNA polymerase sigma-70 region 2" evidence="8">
    <location>
        <begin position="31"/>
        <end position="97"/>
    </location>
</feature>
<dbReference type="Proteomes" id="UP000247569">
    <property type="component" value="Unassembled WGS sequence"/>
</dbReference>
<keyword evidence="3 7" id="KW-0805">Transcription regulation</keyword>
<dbReference type="InterPro" id="IPR014305">
    <property type="entry name" value="RNA_pol_sigma-G_actinobac"/>
</dbReference>
<dbReference type="PANTHER" id="PTHR43133">
    <property type="entry name" value="RNA POLYMERASE ECF-TYPE SIGMA FACTO"/>
    <property type="match status" value="1"/>
</dbReference>
<keyword evidence="4 7" id="KW-0731">Sigma factor</keyword>
<dbReference type="GO" id="GO:0016987">
    <property type="term" value="F:sigma factor activity"/>
    <property type="evidence" value="ECO:0007669"/>
    <property type="project" value="UniProtKB-KW"/>
</dbReference>
<dbReference type="PANTHER" id="PTHR43133:SF65">
    <property type="entry name" value="ECF RNA POLYMERASE SIGMA FACTOR SIGG"/>
    <property type="match status" value="1"/>
</dbReference>
<dbReference type="PROSITE" id="PS01063">
    <property type="entry name" value="SIGMA70_ECF"/>
    <property type="match status" value="1"/>
</dbReference>
<dbReference type="SUPFAM" id="SSF88946">
    <property type="entry name" value="Sigma2 domain of RNA polymerase sigma factors"/>
    <property type="match status" value="1"/>
</dbReference>
<proteinExistence type="inferred from homology"/>
<dbReference type="Pfam" id="PF08281">
    <property type="entry name" value="Sigma70_r4_2"/>
    <property type="match status" value="1"/>
</dbReference>
<evidence type="ECO:0000259" key="9">
    <source>
        <dbReference type="Pfam" id="PF08281"/>
    </source>
</evidence>
<dbReference type="GO" id="GO:0003677">
    <property type="term" value="F:DNA binding"/>
    <property type="evidence" value="ECO:0007669"/>
    <property type="project" value="UniProtKB-KW"/>
</dbReference>
<keyword evidence="5 7" id="KW-0238">DNA-binding</keyword>
<name>A0A318K247_9NOCA</name>
<dbReference type="EMBL" id="QJKF01000004">
    <property type="protein sequence ID" value="PXX65109.1"/>
    <property type="molecule type" value="Genomic_DNA"/>
</dbReference>
<evidence type="ECO:0000256" key="4">
    <source>
        <dbReference type="ARBA" id="ARBA00023082"/>
    </source>
</evidence>
<dbReference type="Pfam" id="PF04542">
    <property type="entry name" value="Sigma70_r2"/>
    <property type="match status" value="1"/>
</dbReference>
<evidence type="ECO:0000259" key="8">
    <source>
        <dbReference type="Pfam" id="PF04542"/>
    </source>
</evidence>
<evidence type="ECO:0000256" key="7">
    <source>
        <dbReference type="RuleBase" id="RU000716"/>
    </source>
</evidence>
<dbReference type="InterPro" id="IPR013324">
    <property type="entry name" value="RNA_pol_sigma_r3/r4-like"/>
</dbReference>
<evidence type="ECO:0000256" key="3">
    <source>
        <dbReference type="ARBA" id="ARBA00023015"/>
    </source>
</evidence>
<evidence type="ECO:0000256" key="1">
    <source>
        <dbReference type="ARBA" id="ARBA00010641"/>
    </source>
</evidence>
<dbReference type="NCBIfam" id="NF006089">
    <property type="entry name" value="PRK08241.1"/>
    <property type="match status" value="1"/>
</dbReference>
<dbReference type="GO" id="GO:0006950">
    <property type="term" value="P:response to stress"/>
    <property type="evidence" value="ECO:0007669"/>
    <property type="project" value="UniProtKB-ARBA"/>
</dbReference>
<comment type="similarity">
    <text evidence="1 7">Belongs to the sigma-70 factor family. ECF subfamily.</text>
</comment>
<dbReference type="InterPro" id="IPR039425">
    <property type="entry name" value="RNA_pol_sigma-70-like"/>
</dbReference>
<evidence type="ECO:0000313" key="11">
    <source>
        <dbReference type="Proteomes" id="UP000247569"/>
    </source>
</evidence>
<gene>
    <name evidence="10" type="ORF">DFR70_104170</name>
</gene>
<dbReference type="InterPro" id="IPR036388">
    <property type="entry name" value="WH-like_DNA-bd_sf"/>
</dbReference>
<dbReference type="GO" id="GO:0006352">
    <property type="term" value="P:DNA-templated transcription initiation"/>
    <property type="evidence" value="ECO:0007669"/>
    <property type="project" value="InterPro"/>
</dbReference>
<dbReference type="AlphaFoldDB" id="A0A318K247"/>
<dbReference type="InterPro" id="IPR000838">
    <property type="entry name" value="RNA_pol_sigma70_ECF_CS"/>
</dbReference>
<dbReference type="SUPFAM" id="SSF54427">
    <property type="entry name" value="NTF2-like"/>
    <property type="match status" value="1"/>
</dbReference>
<sequence length="339" mass="36979">MTTTRETRIAGGSVSSPIMTVSADFTARAMAHRPELLAHCYRMLGSIHDAEDLVQETMLRAWRAADRFDPARASLRTWLYRIATNACLTALEQRGRRALPVDLGGPAESARTQPVRQPELPWLEPIPDGLLGDSADDPAAVVAARSGIRLAFVAALQYLPARQRAVLILRDVLAWSAAEVADLLETSPAAVNSALQRARAQLDKVAPMIDQMSESLGPAERAVIDRYVSAFDSSDMAGLSKLLLDDVILEMPPASVWFAGRTHVVEFFTGKANRGADAWRAIRTAANTQPAVAFYLRDEDGVHRAHSIHVLGTVGSSIDRITVFLDAELFRPFGLPLTY</sequence>
<dbReference type="Gene3D" id="3.10.450.50">
    <property type="match status" value="1"/>
</dbReference>
<dbReference type="InterPro" id="IPR007627">
    <property type="entry name" value="RNA_pol_sigma70_r2"/>
</dbReference>
<dbReference type="SUPFAM" id="SSF88659">
    <property type="entry name" value="Sigma3 and sigma4 domains of RNA polymerase sigma factors"/>
    <property type="match status" value="1"/>
</dbReference>
<dbReference type="Gene3D" id="1.10.1740.10">
    <property type="match status" value="1"/>
</dbReference>
<comment type="caution">
    <text evidence="10">The sequence shown here is derived from an EMBL/GenBank/DDBJ whole genome shotgun (WGS) entry which is preliminary data.</text>
</comment>